<dbReference type="Proteomes" id="UP000663281">
    <property type="component" value="Chromosome"/>
</dbReference>
<dbReference type="PANTHER" id="PTHR33279">
    <property type="entry name" value="SULFUR CARRIER PROTEIN YEDF-RELATED"/>
    <property type="match status" value="1"/>
</dbReference>
<keyword evidence="4" id="KW-1185">Reference proteome</keyword>
<dbReference type="KEGG" id="scyp:JYB88_08015"/>
<dbReference type="RefSeq" id="WP_207326057.1">
    <property type="nucleotide sequence ID" value="NZ_CP071504.1"/>
</dbReference>
<dbReference type="PANTHER" id="PTHR33279:SF19">
    <property type="entry name" value="SSL1707 PROTEIN"/>
    <property type="match status" value="1"/>
</dbReference>
<dbReference type="EMBL" id="CP071504">
    <property type="protein sequence ID" value="QSX31549.1"/>
    <property type="molecule type" value="Genomic_DNA"/>
</dbReference>
<organism evidence="3 4">
    <name type="scientific">Shewanella cyperi</name>
    <dbReference type="NCBI Taxonomy" id="2814292"/>
    <lineage>
        <taxon>Bacteria</taxon>
        <taxon>Pseudomonadati</taxon>
        <taxon>Pseudomonadota</taxon>
        <taxon>Gammaproteobacteria</taxon>
        <taxon>Alteromonadales</taxon>
        <taxon>Shewanellaceae</taxon>
        <taxon>Shewanella</taxon>
    </lineage>
</organism>
<evidence type="ECO:0000256" key="1">
    <source>
        <dbReference type="ARBA" id="ARBA00008984"/>
    </source>
</evidence>
<reference evidence="3 4" key="1">
    <citation type="submission" date="2021-03" db="EMBL/GenBank/DDBJ databases">
        <title>Novel species identification of genus Shewanella.</title>
        <authorList>
            <person name="Liu G."/>
            <person name="Zhang Q."/>
        </authorList>
    </citation>
    <scope>NUCLEOTIDE SEQUENCE [LARGE SCALE GENOMIC DNA]</scope>
    <source>
        <strain evidence="3 4">FJAT-53726</strain>
    </source>
</reference>
<dbReference type="AlphaFoldDB" id="A0A974XNC1"/>
<dbReference type="InterPro" id="IPR001455">
    <property type="entry name" value="TusA-like"/>
</dbReference>
<evidence type="ECO:0000313" key="4">
    <source>
        <dbReference type="Proteomes" id="UP000663281"/>
    </source>
</evidence>
<proteinExistence type="inferred from homology"/>
<feature type="domain" description="UPF0033" evidence="2">
    <location>
        <begin position="4"/>
        <end position="71"/>
    </location>
</feature>
<dbReference type="SUPFAM" id="SSF64307">
    <property type="entry name" value="SirA-like"/>
    <property type="match status" value="1"/>
</dbReference>
<protein>
    <submittedName>
        <fullName evidence="3">Sulfurtransferase TusA family protein</fullName>
    </submittedName>
</protein>
<evidence type="ECO:0000313" key="3">
    <source>
        <dbReference type="EMBL" id="QSX31549.1"/>
    </source>
</evidence>
<dbReference type="Pfam" id="PF01206">
    <property type="entry name" value="TusA"/>
    <property type="match status" value="1"/>
</dbReference>
<accession>A0A974XNC1</accession>
<comment type="similarity">
    <text evidence="1">Belongs to the sulfur carrier protein TusA family.</text>
</comment>
<sequence length="75" mass="8225">MVSIDLTAQRCPLALVKAKMALKPLAIGDSLQITLLDSGSRRDVPAYFQNQGHELTILKDDEQSLSLIVTKKTQS</sequence>
<gene>
    <name evidence="3" type="ORF">JYB88_08015</name>
</gene>
<evidence type="ECO:0000259" key="2">
    <source>
        <dbReference type="Pfam" id="PF01206"/>
    </source>
</evidence>
<dbReference type="CDD" id="cd00291">
    <property type="entry name" value="SirA_YedF_YeeD"/>
    <property type="match status" value="1"/>
</dbReference>
<name>A0A974XNC1_9GAMM</name>
<dbReference type="Gene3D" id="3.30.110.40">
    <property type="entry name" value="TusA-like domain"/>
    <property type="match status" value="1"/>
</dbReference>
<dbReference type="InterPro" id="IPR036868">
    <property type="entry name" value="TusA-like_sf"/>
</dbReference>